<dbReference type="Proteomes" id="UP001499930">
    <property type="component" value="Unassembled WGS sequence"/>
</dbReference>
<sequence length="111" mass="11858">MTQAAAGGIGLRARTQVSHGQGEGGDLGGRQRAGVGLHDSCHTLMIRLDTDIFSNFLSGKACIADRKPRSERWGQRDSCDRSREAPVEAEVVSAAYACSAALTVRRRSTGR</sequence>
<keyword evidence="3" id="KW-1185">Reference proteome</keyword>
<gene>
    <name evidence="2" type="ORF">GCM10017559_34210</name>
</gene>
<name>A0ABP6KG17_9ACTN</name>
<evidence type="ECO:0000313" key="2">
    <source>
        <dbReference type="EMBL" id="GAA3008954.1"/>
    </source>
</evidence>
<evidence type="ECO:0000256" key="1">
    <source>
        <dbReference type="SAM" id="MobiDB-lite"/>
    </source>
</evidence>
<proteinExistence type="predicted"/>
<feature type="region of interest" description="Disordered" evidence="1">
    <location>
        <begin position="1"/>
        <end position="32"/>
    </location>
</feature>
<reference evidence="3" key="1">
    <citation type="journal article" date="2019" name="Int. J. Syst. Evol. Microbiol.">
        <title>The Global Catalogue of Microorganisms (GCM) 10K type strain sequencing project: providing services to taxonomists for standard genome sequencing and annotation.</title>
        <authorList>
            <consortium name="The Broad Institute Genomics Platform"/>
            <consortium name="The Broad Institute Genome Sequencing Center for Infectious Disease"/>
            <person name="Wu L."/>
            <person name="Ma J."/>
        </authorList>
    </citation>
    <scope>NUCLEOTIDE SEQUENCE [LARGE SCALE GENOMIC DNA]</scope>
    <source>
        <strain evidence="3">JCM 3106</strain>
    </source>
</reference>
<accession>A0ABP6KG17</accession>
<organism evidence="2 3">
    <name type="scientific">Streptosporangium longisporum</name>
    <dbReference type="NCBI Taxonomy" id="46187"/>
    <lineage>
        <taxon>Bacteria</taxon>
        <taxon>Bacillati</taxon>
        <taxon>Actinomycetota</taxon>
        <taxon>Actinomycetes</taxon>
        <taxon>Streptosporangiales</taxon>
        <taxon>Streptosporangiaceae</taxon>
        <taxon>Streptosporangium</taxon>
    </lineage>
</organism>
<evidence type="ECO:0000313" key="3">
    <source>
        <dbReference type="Proteomes" id="UP001499930"/>
    </source>
</evidence>
<comment type="caution">
    <text evidence="2">The sequence shown here is derived from an EMBL/GenBank/DDBJ whole genome shotgun (WGS) entry which is preliminary data.</text>
</comment>
<protein>
    <submittedName>
        <fullName evidence="2">Uncharacterized protein</fullName>
    </submittedName>
</protein>
<dbReference type="EMBL" id="BAAAWD010000007">
    <property type="protein sequence ID" value="GAA3008954.1"/>
    <property type="molecule type" value="Genomic_DNA"/>
</dbReference>